<evidence type="ECO:0000256" key="1">
    <source>
        <dbReference type="ARBA" id="ARBA00004141"/>
    </source>
</evidence>
<feature type="transmembrane region" description="Helical" evidence="6">
    <location>
        <begin position="180"/>
        <end position="201"/>
    </location>
</feature>
<dbReference type="Pfam" id="PF10317">
    <property type="entry name" value="7TM_GPCR_Srd"/>
    <property type="match status" value="1"/>
</dbReference>
<evidence type="ECO:0000256" key="4">
    <source>
        <dbReference type="ARBA" id="ARBA00022989"/>
    </source>
</evidence>
<sequence length="215" mass="24003">FSLELTRSLKMLTRSDKFHLGAIWTLDTTAILVNLLLIAAITFRTPTSLCTYSIFLLNNALIDLTTAAASMLGSVRIIENHQERSSIGIFLGPCSLISRDLCRVCQGEVAYRLYIISDIFVTRPPPTRPVVWLLVVLLVAIATDFDTHRKTRKSNPIIFLDTYSNGRYRPTDFSMFSSQAMPQTIAGTVISPVGMILMFIVRRKLIARISVGATF</sequence>
<evidence type="ECO:0008006" key="9">
    <source>
        <dbReference type="Google" id="ProtNLM"/>
    </source>
</evidence>
<feature type="transmembrane region" description="Helical" evidence="6">
    <location>
        <begin position="21"/>
        <end position="43"/>
    </location>
</feature>
<feature type="transmembrane region" description="Helical" evidence="6">
    <location>
        <begin position="55"/>
        <end position="75"/>
    </location>
</feature>
<feature type="transmembrane region" description="Helical" evidence="6">
    <location>
        <begin position="129"/>
        <end position="145"/>
    </location>
</feature>
<evidence type="ECO:0000313" key="7">
    <source>
        <dbReference type="EMBL" id="GMS90916.1"/>
    </source>
</evidence>
<keyword evidence="4 6" id="KW-1133">Transmembrane helix</keyword>
<proteinExistence type="inferred from homology"/>
<organism evidence="7 8">
    <name type="scientific">Pristionchus entomophagus</name>
    <dbReference type="NCBI Taxonomy" id="358040"/>
    <lineage>
        <taxon>Eukaryota</taxon>
        <taxon>Metazoa</taxon>
        <taxon>Ecdysozoa</taxon>
        <taxon>Nematoda</taxon>
        <taxon>Chromadorea</taxon>
        <taxon>Rhabditida</taxon>
        <taxon>Rhabditina</taxon>
        <taxon>Diplogasteromorpha</taxon>
        <taxon>Diplogasteroidea</taxon>
        <taxon>Neodiplogasteridae</taxon>
        <taxon>Pristionchus</taxon>
    </lineage>
</organism>
<dbReference type="InterPro" id="IPR050920">
    <property type="entry name" value="Nematode_rcpt-like_delta"/>
</dbReference>
<protein>
    <recommendedName>
        <fullName evidence="9">G protein-coupled receptor</fullName>
    </recommendedName>
</protein>
<dbReference type="EMBL" id="BTSX01000003">
    <property type="protein sequence ID" value="GMS90916.1"/>
    <property type="molecule type" value="Genomic_DNA"/>
</dbReference>
<comment type="caution">
    <text evidence="7">The sequence shown here is derived from an EMBL/GenBank/DDBJ whole genome shotgun (WGS) entry which is preliminary data.</text>
</comment>
<evidence type="ECO:0000256" key="3">
    <source>
        <dbReference type="ARBA" id="ARBA00022692"/>
    </source>
</evidence>
<evidence type="ECO:0000256" key="2">
    <source>
        <dbReference type="ARBA" id="ARBA00009166"/>
    </source>
</evidence>
<feature type="non-terminal residue" evidence="7">
    <location>
        <position position="1"/>
    </location>
</feature>
<comment type="similarity">
    <text evidence="2">Belongs to the nematode receptor-like protein srd family.</text>
</comment>
<keyword evidence="3 6" id="KW-0812">Transmembrane</keyword>
<evidence type="ECO:0000256" key="6">
    <source>
        <dbReference type="SAM" id="Phobius"/>
    </source>
</evidence>
<reference evidence="7" key="1">
    <citation type="submission" date="2023-10" db="EMBL/GenBank/DDBJ databases">
        <title>Genome assembly of Pristionchus species.</title>
        <authorList>
            <person name="Yoshida K."/>
            <person name="Sommer R.J."/>
        </authorList>
    </citation>
    <scope>NUCLEOTIDE SEQUENCE</scope>
    <source>
        <strain evidence="7">RS0144</strain>
    </source>
</reference>
<keyword evidence="5 6" id="KW-0472">Membrane</keyword>
<gene>
    <name evidence="7" type="ORF">PENTCL1PPCAC_13091</name>
</gene>
<dbReference type="InterPro" id="IPR019421">
    <property type="entry name" value="7TM_GPCR_serpentine_rcpt_Srd"/>
</dbReference>
<dbReference type="PANTHER" id="PTHR22945:SF40">
    <property type="entry name" value="SERPENTINE RECEPTOR, CLASS D (DELTA)-RELATED"/>
    <property type="match status" value="1"/>
</dbReference>
<dbReference type="Proteomes" id="UP001432027">
    <property type="component" value="Unassembled WGS sequence"/>
</dbReference>
<name>A0AAV5T5W3_9BILA</name>
<comment type="subcellular location">
    <subcellularLocation>
        <location evidence="1">Membrane</location>
        <topology evidence="1">Multi-pass membrane protein</topology>
    </subcellularLocation>
</comment>
<dbReference type="AlphaFoldDB" id="A0AAV5T5W3"/>
<dbReference type="PANTHER" id="PTHR22945">
    <property type="entry name" value="SERPENTINE RECEPTOR, CLASS D DELTA"/>
    <property type="match status" value="1"/>
</dbReference>
<evidence type="ECO:0000313" key="8">
    <source>
        <dbReference type="Proteomes" id="UP001432027"/>
    </source>
</evidence>
<dbReference type="GO" id="GO:0016020">
    <property type="term" value="C:membrane"/>
    <property type="evidence" value="ECO:0007669"/>
    <property type="project" value="UniProtKB-SubCell"/>
</dbReference>
<evidence type="ECO:0000256" key="5">
    <source>
        <dbReference type="ARBA" id="ARBA00023136"/>
    </source>
</evidence>
<accession>A0AAV5T5W3</accession>
<keyword evidence="8" id="KW-1185">Reference proteome</keyword>